<name>A0A9P6H9Z6_9AGAM</name>
<evidence type="ECO:0000313" key="7">
    <source>
        <dbReference type="EMBL" id="KAF9782314.1"/>
    </source>
</evidence>
<evidence type="ECO:0000256" key="5">
    <source>
        <dbReference type="ARBA" id="ARBA00042586"/>
    </source>
</evidence>
<evidence type="ECO:0000256" key="3">
    <source>
        <dbReference type="ARBA" id="ARBA00022753"/>
    </source>
</evidence>
<dbReference type="Proteomes" id="UP000736335">
    <property type="component" value="Unassembled WGS sequence"/>
</dbReference>
<dbReference type="EMBL" id="WIUZ02000012">
    <property type="protein sequence ID" value="KAF9782314.1"/>
    <property type="molecule type" value="Genomic_DNA"/>
</dbReference>
<proteinExistence type="inferred from homology"/>
<feature type="coiled-coil region" evidence="6">
    <location>
        <begin position="33"/>
        <end position="89"/>
    </location>
</feature>
<comment type="similarity">
    <text evidence="2">Belongs to the SNF7 family.</text>
</comment>
<evidence type="ECO:0000313" key="8">
    <source>
        <dbReference type="Proteomes" id="UP000736335"/>
    </source>
</evidence>
<dbReference type="PANTHER" id="PTHR22761:SF10">
    <property type="entry name" value="GH13992P"/>
    <property type="match status" value="1"/>
</dbReference>
<dbReference type="GO" id="GO:0006900">
    <property type="term" value="P:vesicle budding from membrane"/>
    <property type="evidence" value="ECO:0007669"/>
    <property type="project" value="TreeGrafter"/>
</dbReference>
<keyword evidence="8" id="KW-1185">Reference proteome</keyword>
<gene>
    <name evidence="7" type="ORF">BJ322DRAFT_1143947</name>
</gene>
<dbReference type="AlphaFoldDB" id="A0A9P6H9Z6"/>
<organism evidence="7 8">
    <name type="scientific">Thelephora terrestris</name>
    <dbReference type="NCBI Taxonomy" id="56493"/>
    <lineage>
        <taxon>Eukaryota</taxon>
        <taxon>Fungi</taxon>
        <taxon>Dikarya</taxon>
        <taxon>Basidiomycota</taxon>
        <taxon>Agaricomycotina</taxon>
        <taxon>Agaricomycetes</taxon>
        <taxon>Thelephorales</taxon>
        <taxon>Thelephoraceae</taxon>
        <taxon>Thelephora</taxon>
    </lineage>
</organism>
<dbReference type="OrthoDB" id="5592979at2759"/>
<evidence type="ECO:0000256" key="4">
    <source>
        <dbReference type="ARBA" id="ARBA00040017"/>
    </source>
</evidence>
<sequence>MAGWMAWIWGRKDAQQMSRDVIVGLRHQLQMIGKKEEYLLKKVEEEMAEAKANAMTNKPAVSLAALKRKKMLEIELEKLHGTKSQLEMTVNTLGSVKINREHIPAMEKAANALYTIHGDLSIDKVNKIIADLQEQARLATEVQRQISSGPICFDLDELKEDELKEDLAYLEQDELNEMLQVVEPVPIHLPPGATRTMAGRFMQPAELNEEEMLKKLLAELAM</sequence>
<evidence type="ECO:0000256" key="2">
    <source>
        <dbReference type="ARBA" id="ARBA00006190"/>
    </source>
</evidence>
<keyword evidence="6" id="KW-0175">Coiled coil</keyword>
<protein>
    <recommendedName>
        <fullName evidence="4">Vacuolar-sorting protein SNF7</fullName>
    </recommendedName>
    <alternativeName>
        <fullName evidence="5">Vacuolar protein-sorting-associated protein 32</fullName>
    </alternativeName>
</protein>
<evidence type="ECO:0000256" key="6">
    <source>
        <dbReference type="SAM" id="Coils"/>
    </source>
</evidence>
<accession>A0A9P6H9Z6</accession>
<dbReference type="GO" id="GO:0000815">
    <property type="term" value="C:ESCRT III complex"/>
    <property type="evidence" value="ECO:0007669"/>
    <property type="project" value="TreeGrafter"/>
</dbReference>
<dbReference type="Gene3D" id="1.10.287.1060">
    <property type="entry name" value="ESAT-6-like"/>
    <property type="match status" value="1"/>
</dbReference>
<dbReference type="GO" id="GO:0005771">
    <property type="term" value="C:multivesicular body"/>
    <property type="evidence" value="ECO:0007669"/>
    <property type="project" value="TreeGrafter"/>
</dbReference>
<comment type="subcellular location">
    <subcellularLocation>
        <location evidence="1">Endosome</location>
    </subcellularLocation>
</comment>
<dbReference type="GO" id="GO:0032511">
    <property type="term" value="P:late endosome to vacuole transport via multivesicular body sorting pathway"/>
    <property type="evidence" value="ECO:0007669"/>
    <property type="project" value="TreeGrafter"/>
</dbReference>
<dbReference type="GO" id="GO:0009898">
    <property type="term" value="C:cytoplasmic side of plasma membrane"/>
    <property type="evidence" value="ECO:0007669"/>
    <property type="project" value="TreeGrafter"/>
</dbReference>
<dbReference type="Pfam" id="PF03357">
    <property type="entry name" value="Snf7"/>
    <property type="match status" value="1"/>
</dbReference>
<reference evidence="7" key="1">
    <citation type="journal article" date="2020" name="Nat. Commun.">
        <title>Large-scale genome sequencing of mycorrhizal fungi provides insights into the early evolution of symbiotic traits.</title>
        <authorList>
            <person name="Miyauchi S."/>
            <person name="Kiss E."/>
            <person name="Kuo A."/>
            <person name="Drula E."/>
            <person name="Kohler A."/>
            <person name="Sanchez-Garcia M."/>
            <person name="Morin E."/>
            <person name="Andreopoulos B."/>
            <person name="Barry K.W."/>
            <person name="Bonito G."/>
            <person name="Buee M."/>
            <person name="Carver A."/>
            <person name="Chen C."/>
            <person name="Cichocki N."/>
            <person name="Clum A."/>
            <person name="Culley D."/>
            <person name="Crous P.W."/>
            <person name="Fauchery L."/>
            <person name="Girlanda M."/>
            <person name="Hayes R.D."/>
            <person name="Keri Z."/>
            <person name="LaButti K."/>
            <person name="Lipzen A."/>
            <person name="Lombard V."/>
            <person name="Magnuson J."/>
            <person name="Maillard F."/>
            <person name="Murat C."/>
            <person name="Nolan M."/>
            <person name="Ohm R.A."/>
            <person name="Pangilinan J."/>
            <person name="Pereira M.F."/>
            <person name="Perotto S."/>
            <person name="Peter M."/>
            <person name="Pfister S."/>
            <person name="Riley R."/>
            <person name="Sitrit Y."/>
            <person name="Stielow J.B."/>
            <person name="Szollosi G."/>
            <person name="Zifcakova L."/>
            <person name="Stursova M."/>
            <person name="Spatafora J.W."/>
            <person name="Tedersoo L."/>
            <person name="Vaario L.M."/>
            <person name="Yamada A."/>
            <person name="Yan M."/>
            <person name="Wang P."/>
            <person name="Xu J."/>
            <person name="Bruns T."/>
            <person name="Baldrian P."/>
            <person name="Vilgalys R."/>
            <person name="Dunand C."/>
            <person name="Henrissat B."/>
            <person name="Grigoriev I.V."/>
            <person name="Hibbett D."/>
            <person name="Nagy L.G."/>
            <person name="Martin F.M."/>
        </authorList>
    </citation>
    <scope>NUCLEOTIDE SEQUENCE</scope>
    <source>
        <strain evidence="7">UH-Tt-Lm1</strain>
    </source>
</reference>
<dbReference type="InterPro" id="IPR005024">
    <property type="entry name" value="Snf7_fam"/>
</dbReference>
<reference evidence="7" key="2">
    <citation type="submission" date="2020-11" db="EMBL/GenBank/DDBJ databases">
        <authorList>
            <consortium name="DOE Joint Genome Institute"/>
            <person name="Kuo A."/>
            <person name="Miyauchi S."/>
            <person name="Kiss E."/>
            <person name="Drula E."/>
            <person name="Kohler A."/>
            <person name="Sanchez-Garcia M."/>
            <person name="Andreopoulos B."/>
            <person name="Barry K.W."/>
            <person name="Bonito G."/>
            <person name="Buee M."/>
            <person name="Carver A."/>
            <person name="Chen C."/>
            <person name="Cichocki N."/>
            <person name="Clum A."/>
            <person name="Culley D."/>
            <person name="Crous P.W."/>
            <person name="Fauchery L."/>
            <person name="Girlanda M."/>
            <person name="Hayes R."/>
            <person name="Keri Z."/>
            <person name="Labutti K."/>
            <person name="Lipzen A."/>
            <person name="Lombard V."/>
            <person name="Magnuson J."/>
            <person name="Maillard F."/>
            <person name="Morin E."/>
            <person name="Murat C."/>
            <person name="Nolan M."/>
            <person name="Ohm R."/>
            <person name="Pangilinan J."/>
            <person name="Pereira M."/>
            <person name="Perotto S."/>
            <person name="Peter M."/>
            <person name="Riley R."/>
            <person name="Sitrit Y."/>
            <person name="Stielow B."/>
            <person name="Szollosi G."/>
            <person name="Zifcakova L."/>
            <person name="Stursova M."/>
            <person name="Spatafora J.W."/>
            <person name="Tedersoo L."/>
            <person name="Vaario L.-M."/>
            <person name="Yamada A."/>
            <person name="Yan M."/>
            <person name="Wang P."/>
            <person name="Xu J."/>
            <person name="Bruns T."/>
            <person name="Baldrian P."/>
            <person name="Vilgalys R."/>
            <person name="Henrissat B."/>
            <person name="Grigoriev I.V."/>
            <person name="Hibbett D."/>
            <person name="Nagy L.G."/>
            <person name="Martin F.M."/>
        </authorList>
    </citation>
    <scope>NUCLEOTIDE SEQUENCE</scope>
    <source>
        <strain evidence="7">UH-Tt-Lm1</strain>
    </source>
</reference>
<comment type="caution">
    <text evidence="7">The sequence shown here is derived from an EMBL/GenBank/DDBJ whole genome shotgun (WGS) entry which is preliminary data.</text>
</comment>
<evidence type="ECO:0000256" key="1">
    <source>
        <dbReference type="ARBA" id="ARBA00004177"/>
    </source>
</evidence>
<dbReference type="PANTHER" id="PTHR22761">
    <property type="entry name" value="CHARGED MULTIVESICULAR BODY PROTEIN"/>
    <property type="match status" value="1"/>
</dbReference>
<keyword evidence="3" id="KW-0967">Endosome</keyword>